<comment type="caution">
    <text evidence="2">The sequence shown here is derived from an EMBL/GenBank/DDBJ whole genome shotgun (WGS) entry which is preliminary data.</text>
</comment>
<dbReference type="GeneID" id="43609888"/>
<name>A0A7J6IVW5_COLFN</name>
<organism evidence="2 3">
    <name type="scientific">Colletotrichum fructicola (strain Nara gc5)</name>
    <name type="common">Anthracnose fungus</name>
    <name type="synonym">Colletotrichum gloeosporioides (strain Nara gc5)</name>
    <dbReference type="NCBI Taxonomy" id="1213859"/>
    <lineage>
        <taxon>Eukaryota</taxon>
        <taxon>Fungi</taxon>
        <taxon>Dikarya</taxon>
        <taxon>Ascomycota</taxon>
        <taxon>Pezizomycotina</taxon>
        <taxon>Sordariomycetes</taxon>
        <taxon>Hypocreomycetidae</taxon>
        <taxon>Glomerellales</taxon>
        <taxon>Glomerellaceae</taxon>
        <taxon>Colletotrichum</taxon>
        <taxon>Colletotrichum gloeosporioides species complex</taxon>
    </lineage>
</organism>
<dbReference type="RefSeq" id="XP_031877695.2">
    <property type="nucleotide sequence ID" value="XM_032025739.2"/>
</dbReference>
<dbReference type="InParanoid" id="A0A7J6IVW5"/>
<accession>A0A7J6IVW5</accession>
<gene>
    <name evidence="2" type="ORF">CGGC5_v011089</name>
</gene>
<dbReference type="Proteomes" id="UP000011096">
    <property type="component" value="Unassembled WGS sequence"/>
</dbReference>
<reference evidence="2 3" key="1">
    <citation type="submission" date="2012-08" db="EMBL/GenBank/DDBJ databases">
        <authorList>
            <person name="Gan P.H.P."/>
            <person name="Ikeda K."/>
            <person name="Irieda H."/>
            <person name="Narusaka M."/>
            <person name="O'Connell R.J."/>
            <person name="Narusaka Y."/>
            <person name="Takano Y."/>
            <person name="Kubo Y."/>
            <person name="Shirasu K."/>
        </authorList>
    </citation>
    <scope>NUCLEOTIDE SEQUENCE [LARGE SCALE GENOMIC DNA]</scope>
    <source>
        <strain evidence="2 3">Nara gc5</strain>
    </source>
</reference>
<sequence>MTLHSSQRGWNCLFDRKIPSCHMLTQTIKDTLAPRETNGHVVFLKKLHWFKTESQVEVYVEKSFVRARSSTTGQKRMTKQRRSTLRREKEDFRGGLSKQSIQIADRNEQTAPHASKQHALRLTAPPPASDSRLTSEDPACDTALMRPSHATTTPGNTPGANVANIKPIMTGDALVDSQLQNEGGGPAGEDSASESTEEDSYSNVEYLGLDLY</sequence>
<feature type="compositionally biased region" description="Acidic residues" evidence="1">
    <location>
        <begin position="191"/>
        <end position="200"/>
    </location>
</feature>
<feature type="region of interest" description="Disordered" evidence="1">
    <location>
        <begin position="174"/>
        <end position="212"/>
    </location>
</feature>
<evidence type="ECO:0000313" key="3">
    <source>
        <dbReference type="Proteomes" id="UP000011096"/>
    </source>
</evidence>
<evidence type="ECO:0000313" key="2">
    <source>
        <dbReference type="EMBL" id="KAF4480626.1"/>
    </source>
</evidence>
<dbReference type="AlphaFoldDB" id="A0A7J6IVW5"/>
<dbReference type="OrthoDB" id="4850334at2759"/>
<protein>
    <submittedName>
        <fullName evidence="2">Uncharacterized protein</fullName>
    </submittedName>
</protein>
<feature type="region of interest" description="Disordered" evidence="1">
    <location>
        <begin position="70"/>
        <end position="138"/>
    </location>
</feature>
<keyword evidence="3" id="KW-1185">Reference proteome</keyword>
<reference evidence="2 3" key="2">
    <citation type="submission" date="2020-04" db="EMBL/GenBank/DDBJ databases">
        <title>Genome sequencing and assembly of multiple isolates from the Colletotrichum gloeosporioides species complex.</title>
        <authorList>
            <person name="Gan P."/>
            <person name="Shirasu K."/>
        </authorList>
    </citation>
    <scope>NUCLEOTIDE SEQUENCE [LARGE SCALE GENOMIC DNA]</scope>
    <source>
        <strain evidence="2 3">Nara gc5</strain>
    </source>
</reference>
<evidence type="ECO:0000256" key="1">
    <source>
        <dbReference type="SAM" id="MobiDB-lite"/>
    </source>
</evidence>
<proteinExistence type="predicted"/>
<dbReference type="EMBL" id="ANPB02000006">
    <property type="protein sequence ID" value="KAF4480626.1"/>
    <property type="molecule type" value="Genomic_DNA"/>
</dbReference>